<keyword evidence="2" id="KW-0378">Hydrolase</keyword>
<name>A0A5R9KYH9_9BACT</name>
<dbReference type="OrthoDB" id="9787880at2"/>
<evidence type="ECO:0000313" key="3">
    <source>
        <dbReference type="Proteomes" id="UP000306402"/>
    </source>
</evidence>
<dbReference type="CDD" id="cd03674">
    <property type="entry name" value="NUDIX_Hydrolase"/>
    <property type="match status" value="1"/>
</dbReference>
<reference evidence="2 3" key="1">
    <citation type="submission" date="2019-05" db="EMBL/GenBank/DDBJ databases">
        <authorList>
            <person name="Qu J.-H."/>
        </authorList>
    </citation>
    <scope>NUCLEOTIDE SEQUENCE [LARGE SCALE GENOMIC DNA]</scope>
    <source>
        <strain evidence="2 3">T17</strain>
    </source>
</reference>
<sequence>MKRNSLLALLDSYQPEKGEEEKMYQDTIAFVRENENCFERTLLKGHVTASGWVLSEDKSDVLLMHHRKLDKWFQPGGHCDGDPDVEDVARKEVWEETGIQHLEVLKNGIYDVDVHLIPANKDIPAHYHYDIRFVFQMQDEQPILVNSESRDVQWVPVGEVHKLNNSESIMRMVRKISFL</sequence>
<proteinExistence type="predicted"/>
<dbReference type="InterPro" id="IPR015797">
    <property type="entry name" value="NUDIX_hydrolase-like_dom_sf"/>
</dbReference>
<dbReference type="Gene3D" id="3.90.79.10">
    <property type="entry name" value="Nucleoside Triphosphate Pyrophosphohydrolase"/>
    <property type="match status" value="1"/>
</dbReference>
<comment type="caution">
    <text evidence="2">The sequence shown here is derived from an EMBL/GenBank/DDBJ whole genome shotgun (WGS) entry which is preliminary data.</text>
</comment>
<dbReference type="Proteomes" id="UP000306402">
    <property type="component" value="Unassembled WGS sequence"/>
</dbReference>
<dbReference type="PANTHER" id="PTHR43736">
    <property type="entry name" value="ADP-RIBOSE PYROPHOSPHATASE"/>
    <property type="match status" value="1"/>
</dbReference>
<evidence type="ECO:0000259" key="1">
    <source>
        <dbReference type="PROSITE" id="PS51462"/>
    </source>
</evidence>
<dbReference type="GO" id="GO:0016787">
    <property type="term" value="F:hydrolase activity"/>
    <property type="evidence" value="ECO:0007669"/>
    <property type="project" value="UniProtKB-KW"/>
</dbReference>
<dbReference type="AlphaFoldDB" id="A0A5R9KYH9"/>
<dbReference type="PANTHER" id="PTHR43736:SF1">
    <property type="entry name" value="DIHYDRONEOPTERIN TRIPHOSPHATE DIPHOSPHATASE"/>
    <property type="match status" value="1"/>
</dbReference>
<keyword evidence="3" id="KW-1185">Reference proteome</keyword>
<dbReference type="RefSeq" id="WP_138366512.1">
    <property type="nucleotide sequence ID" value="NZ_VCEJ01000004.1"/>
</dbReference>
<dbReference type="InterPro" id="IPR000086">
    <property type="entry name" value="NUDIX_hydrolase_dom"/>
</dbReference>
<evidence type="ECO:0000313" key="2">
    <source>
        <dbReference type="EMBL" id="TLV01140.1"/>
    </source>
</evidence>
<organism evidence="2 3">
    <name type="scientific">Dyadobacter luticola</name>
    <dbReference type="NCBI Taxonomy" id="1979387"/>
    <lineage>
        <taxon>Bacteria</taxon>
        <taxon>Pseudomonadati</taxon>
        <taxon>Bacteroidota</taxon>
        <taxon>Cytophagia</taxon>
        <taxon>Cytophagales</taxon>
        <taxon>Spirosomataceae</taxon>
        <taxon>Dyadobacter</taxon>
    </lineage>
</organism>
<accession>A0A5R9KYH9</accession>
<dbReference type="PROSITE" id="PS51462">
    <property type="entry name" value="NUDIX"/>
    <property type="match status" value="1"/>
</dbReference>
<dbReference type="EMBL" id="VCEJ01000004">
    <property type="protein sequence ID" value="TLV01140.1"/>
    <property type="molecule type" value="Genomic_DNA"/>
</dbReference>
<dbReference type="Pfam" id="PF00293">
    <property type="entry name" value="NUDIX"/>
    <property type="match status" value="1"/>
</dbReference>
<gene>
    <name evidence="2" type="ORF">FEN17_16960</name>
</gene>
<protein>
    <submittedName>
        <fullName evidence="2">NUDIX hydrolase</fullName>
    </submittedName>
</protein>
<dbReference type="SUPFAM" id="SSF55811">
    <property type="entry name" value="Nudix"/>
    <property type="match status" value="1"/>
</dbReference>
<feature type="domain" description="Nudix hydrolase" evidence="1">
    <location>
        <begin position="44"/>
        <end position="177"/>
    </location>
</feature>